<dbReference type="Pfam" id="PF00378">
    <property type="entry name" value="ECH_1"/>
    <property type="match status" value="1"/>
</dbReference>
<dbReference type="InterPro" id="IPR001753">
    <property type="entry name" value="Enoyl-CoA_hydra/iso"/>
</dbReference>
<evidence type="ECO:0000256" key="5">
    <source>
        <dbReference type="ARBA" id="ARBA00023717"/>
    </source>
</evidence>
<evidence type="ECO:0000313" key="8">
    <source>
        <dbReference type="Proteomes" id="UP000183561"/>
    </source>
</evidence>
<evidence type="ECO:0000313" key="7">
    <source>
        <dbReference type="EMBL" id="SEB64410.1"/>
    </source>
</evidence>
<evidence type="ECO:0000256" key="2">
    <source>
        <dbReference type="ARBA" id="ARBA00005254"/>
    </source>
</evidence>
<comment type="catalytic activity">
    <reaction evidence="5">
        <text>a 4-saturated-(3S)-3-hydroxyacyl-CoA = a (3E)-enoyl-CoA + H2O</text>
        <dbReference type="Rhea" id="RHEA:20724"/>
        <dbReference type="ChEBI" id="CHEBI:15377"/>
        <dbReference type="ChEBI" id="CHEBI:58521"/>
        <dbReference type="ChEBI" id="CHEBI:137480"/>
        <dbReference type="EC" id="4.2.1.17"/>
    </reaction>
</comment>
<sequence length="285" mass="31009">MTEVYEDLVYEVTDPVALITVNRPDKLNAFRTQTMHELRDAVNRAVADDRVVGIVITGAGRAFCVGLDAADLAAAVDQPPRSTSEGTEGSEPPALFSYLLDVPKPVIAAVNGTCAGGGFVLAMMCDLRFASDGAAFHTVFSKRGLIAEHGTSWLLPRLIGVSRTLDLLWSSRRVEAEEAQSLGFVDRVTTSDLLVSSAVEYVVALAENTSPRSLQVIKELVHRHLDLPWPAAAVEADEAMQRSVRSDDFREGVASFMEKRPPRFERIAIEVSRDRSPTVMTGGPR</sequence>
<dbReference type="InterPro" id="IPR014748">
    <property type="entry name" value="Enoyl-CoA_hydra_C"/>
</dbReference>
<proteinExistence type="inferred from homology"/>
<dbReference type="SUPFAM" id="SSF52096">
    <property type="entry name" value="ClpP/crotonase"/>
    <property type="match status" value="1"/>
</dbReference>
<dbReference type="PROSITE" id="PS00166">
    <property type="entry name" value="ENOYL_COA_HYDRATASE"/>
    <property type="match status" value="1"/>
</dbReference>
<evidence type="ECO:0000256" key="4">
    <source>
        <dbReference type="ARBA" id="ARBA00023709"/>
    </source>
</evidence>
<dbReference type="Gene3D" id="3.90.226.10">
    <property type="entry name" value="2-enoyl-CoA Hydratase, Chain A, domain 1"/>
    <property type="match status" value="1"/>
</dbReference>
<reference evidence="8" key="1">
    <citation type="submission" date="2016-10" db="EMBL/GenBank/DDBJ databases">
        <authorList>
            <person name="Varghese N."/>
            <person name="Submissions S."/>
        </authorList>
    </citation>
    <scope>NUCLEOTIDE SEQUENCE [LARGE SCALE GENOMIC DNA]</scope>
    <source>
        <strain evidence="8">DSM 44498</strain>
    </source>
</reference>
<dbReference type="PANTHER" id="PTHR43684">
    <property type="match status" value="1"/>
</dbReference>
<dbReference type="OrthoDB" id="9797151at2"/>
<dbReference type="Gene3D" id="1.10.12.10">
    <property type="entry name" value="Lyase 2-enoyl-coa Hydratase, Chain A, domain 2"/>
    <property type="match status" value="1"/>
</dbReference>
<dbReference type="PANTHER" id="PTHR43684:SF4">
    <property type="entry name" value="ENOYL-COA HYDRATASE_ISOMERASE FAMILY PROTEIN (AFU_ORTHOLOGUE AFUA_1G01890)"/>
    <property type="match status" value="1"/>
</dbReference>
<dbReference type="InterPro" id="IPR018376">
    <property type="entry name" value="Enoyl-CoA_hyd/isom_CS"/>
</dbReference>
<comment type="similarity">
    <text evidence="2 6">Belongs to the enoyl-CoA hydratase/isomerase family.</text>
</comment>
<keyword evidence="3" id="KW-0276">Fatty acid metabolism</keyword>
<dbReference type="InterPro" id="IPR029045">
    <property type="entry name" value="ClpP/crotonase-like_dom_sf"/>
</dbReference>
<gene>
    <name evidence="7" type="ORF">SAMN04490239_1025</name>
</gene>
<dbReference type="GO" id="GO:0004300">
    <property type="term" value="F:enoyl-CoA hydratase activity"/>
    <property type="evidence" value="ECO:0007669"/>
    <property type="project" value="UniProtKB-EC"/>
</dbReference>
<name>A0A1H4L0W6_9NOCA</name>
<comment type="catalytic activity">
    <reaction evidence="4">
        <text>a (3S)-3-hydroxyacyl-CoA = a (2E)-enoyl-CoA + H2O</text>
        <dbReference type="Rhea" id="RHEA:16105"/>
        <dbReference type="ChEBI" id="CHEBI:15377"/>
        <dbReference type="ChEBI" id="CHEBI:57318"/>
        <dbReference type="ChEBI" id="CHEBI:58856"/>
        <dbReference type="EC" id="4.2.1.17"/>
    </reaction>
</comment>
<dbReference type="InterPro" id="IPR051053">
    <property type="entry name" value="ECH/Chromodomain_protein"/>
</dbReference>
<keyword evidence="3" id="KW-0443">Lipid metabolism</keyword>
<dbReference type="EMBL" id="FNSV01000005">
    <property type="protein sequence ID" value="SEB64410.1"/>
    <property type="molecule type" value="Genomic_DNA"/>
</dbReference>
<keyword evidence="8" id="KW-1185">Reference proteome</keyword>
<protein>
    <submittedName>
        <fullName evidence="7">Enoyl-CoA hydratase/carnithine racemase</fullName>
    </submittedName>
</protein>
<dbReference type="GO" id="GO:0006631">
    <property type="term" value="P:fatty acid metabolic process"/>
    <property type="evidence" value="ECO:0007669"/>
    <property type="project" value="UniProtKB-KW"/>
</dbReference>
<comment type="function">
    <text evidence="1">Could possibly oxidize fatty acids using specific components.</text>
</comment>
<organism evidence="7 8">
    <name type="scientific">Rhodococcus koreensis</name>
    <dbReference type="NCBI Taxonomy" id="99653"/>
    <lineage>
        <taxon>Bacteria</taxon>
        <taxon>Bacillati</taxon>
        <taxon>Actinomycetota</taxon>
        <taxon>Actinomycetes</taxon>
        <taxon>Mycobacteriales</taxon>
        <taxon>Nocardiaceae</taxon>
        <taxon>Rhodococcus</taxon>
    </lineage>
</organism>
<evidence type="ECO:0000256" key="1">
    <source>
        <dbReference type="ARBA" id="ARBA00002994"/>
    </source>
</evidence>
<dbReference type="Proteomes" id="UP000183561">
    <property type="component" value="Unassembled WGS sequence"/>
</dbReference>
<evidence type="ECO:0000256" key="6">
    <source>
        <dbReference type="RuleBase" id="RU003707"/>
    </source>
</evidence>
<accession>A0A1H4L0W6</accession>
<dbReference type="AlphaFoldDB" id="A0A1H4L0W6"/>
<dbReference type="CDD" id="cd06558">
    <property type="entry name" value="crotonase-like"/>
    <property type="match status" value="1"/>
</dbReference>
<evidence type="ECO:0000256" key="3">
    <source>
        <dbReference type="ARBA" id="ARBA00022832"/>
    </source>
</evidence>